<accession>M3IVQ2</accession>
<comment type="function">
    <text evidence="8">Plays an important role in the control of DNA replication and the maintenance of replication fork stability.</text>
</comment>
<dbReference type="Proteomes" id="UP000011777">
    <property type="component" value="Unassembled WGS sequence"/>
</dbReference>
<dbReference type="GO" id="GO:0031298">
    <property type="term" value="C:replication fork protection complex"/>
    <property type="evidence" value="ECO:0007669"/>
    <property type="project" value="TreeGrafter"/>
</dbReference>
<feature type="region of interest" description="Disordered" evidence="9">
    <location>
        <begin position="227"/>
        <end position="275"/>
    </location>
</feature>
<evidence type="ECO:0000259" key="10">
    <source>
        <dbReference type="Pfam" id="PF07962"/>
    </source>
</evidence>
<dbReference type="GO" id="GO:0000076">
    <property type="term" value="P:DNA replication checkpoint signaling"/>
    <property type="evidence" value="ECO:0007669"/>
    <property type="project" value="UniProtKB-UniRule"/>
</dbReference>
<keyword evidence="5" id="KW-0236">DNA replication inhibitor</keyword>
<evidence type="ECO:0000256" key="1">
    <source>
        <dbReference type="ARBA" id="ARBA00004123"/>
    </source>
</evidence>
<dbReference type="GO" id="GO:0006974">
    <property type="term" value="P:DNA damage response"/>
    <property type="evidence" value="ECO:0007669"/>
    <property type="project" value="UniProtKB-KW"/>
</dbReference>
<feature type="compositionally biased region" description="Polar residues" evidence="9">
    <location>
        <begin position="15"/>
        <end position="31"/>
    </location>
</feature>
<evidence type="ECO:0000256" key="7">
    <source>
        <dbReference type="ARBA" id="ARBA00023306"/>
    </source>
</evidence>
<comment type="subcellular location">
    <subcellularLocation>
        <location evidence="1 8">Nucleus</location>
    </subcellularLocation>
</comment>
<evidence type="ECO:0000256" key="9">
    <source>
        <dbReference type="SAM" id="MobiDB-lite"/>
    </source>
</evidence>
<evidence type="ECO:0000256" key="6">
    <source>
        <dbReference type="ARBA" id="ARBA00023242"/>
    </source>
</evidence>
<sequence>MSSILDEIEEGIDVSSPQADTNEQAPLTTTEDNAEDLLGLDKPIKLKTRAKLAKIDNQRIFSPNGLPYIVKNHGKLLRTIQKNDKKFYSNSRTKISRNQKFEHEYDNLSSVLQFYQLWCHGLFPKANFKDCIHMIRSLSSKSPQVRLYRRELIDIELRKLKVAKGIIIDEPISNEDNQVEQEPVPELQQEQEQSSNTIPSNDINSLFVDSNSNEDFGAVDTLFVGTETTESQPNDPTPDINDKDHDSDDPFSDNDDIVLTHNQQPPKAATTTTVDYPEEELEVDLEEENMDWELMKEMGS</sequence>
<evidence type="ECO:0000313" key="11">
    <source>
        <dbReference type="EMBL" id="EMG50706.1"/>
    </source>
</evidence>
<protein>
    <recommendedName>
        <fullName evidence="8">Chromosome segregation in meiosis protein</fullName>
    </recommendedName>
</protein>
<keyword evidence="4 8" id="KW-0227">DNA damage</keyword>
<dbReference type="STRING" id="1245528.M3IVQ2"/>
<comment type="subunit">
    <text evidence="3">Component of the fork protection complex (FPC) consisting of TOF1 and CSM3.</text>
</comment>
<reference evidence="11 12" key="1">
    <citation type="submission" date="2013-02" db="EMBL/GenBank/DDBJ databases">
        <title>Genome sequence of Candida maltosa Xu316, a potential industrial strain for xylitol and ethanol production.</title>
        <authorList>
            <person name="Yu J."/>
            <person name="Wang Q."/>
            <person name="Geng X."/>
            <person name="Bao W."/>
            <person name="He P."/>
            <person name="Cai J."/>
        </authorList>
    </citation>
    <scope>NUCLEOTIDE SEQUENCE [LARGE SCALE GENOMIC DNA]</scope>
    <source>
        <strain evidence="12">Xu316</strain>
    </source>
</reference>
<dbReference type="GO" id="GO:0031297">
    <property type="term" value="P:replication fork processing"/>
    <property type="evidence" value="ECO:0007669"/>
    <property type="project" value="UniProtKB-UniRule"/>
</dbReference>
<feature type="region of interest" description="Disordered" evidence="9">
    <location>
        <begin position="10"/>
        <end position="32"/>
    </location>
</feature>
<feature type="domain" description="Chromosome segregation in meiosis protein 3" evidence="10">
    <location>
        <begin position="54"/>
        <end position="155"/>
    </location>
</feature>
<dbReference type="GO" id="GO:0003677">
    <property type="term" value="F:DNA binding"/>
    <property type="evidence" value="ECO:0007669"/>
    <property type="project" value="TreeGrafter"/>
</dbReference>
<dbReference type="GO" id="GO:0043111">
    <property type="term" value="P:replication fork arrest"/>
    <property type="evidence" value="ECO:0007669"/>
    <property type="project" value="TreeGrafter"/>
</dbReference>
<feature type="compositionally biased region" description="Polar residues" evidence="9">
    <location>
        <begin position="260"/>
        <end position="274"/>
    </location>
</feature>
<evidence type="ECO:0000313" key="12">
    <source>
        <dbReference type="Proteomes" id="UP000011777"/>
    </source>
</evidence>
<evidence type="ECO:0000256" key="2">
    <source>
        <dbReference type="ARBA" id="ARBA00006075"/>
    </source>
</evidence>
<dbReference type="AlphaFoldDB" id="M3IVQ2"/>
<feature type="compositionally biased region" description="Polar residues" evidence="9">
    <location>
        <begin position="194"/>
        <end position="210"/>
    </location>
</feature>
<dbReference type="OrthoDB" id="437078at2759"/>
<evidence type="ECO:0000256" key="3">
    <source>
        <dbReference type="ARBA" id="ARBA00011217"/>
    </source>
</evidence>
<dbReference type="EMBL" id="AOGT01000149">
    <property type="protein sequence ID" value="EMG50706.1"/>
    <property type="molecule type" value="Genomic_DNA"/>
</dbReference>
<dbReference type="Pfam" id="PF07962">
    <property type="entry name" value="Swi3"/>
    <property type="match status" value="1"/>
</dbReference>
<evidence type="ECO:0000256" key="5">
    <source>
        <dbReference type="ARBA" id="ARBA00022880"/>
    </source>
</evidence>
<evidence type="ECO:0000256" key="4">
    <source>
        <dbReference type="ARBA" id="ARBA00022763"/>
    </source>
</evidence>
<feature type="region of interest" description="Disordered" evidence="9">
    <location>
        <begin position="174"/>
        <end position="210"/>
    </location>
</feature>
<comment type="caution">
    <text evidence="11">The sequence shown here is derived from an EMBL/GenBank/DDBJ whole genome shotgun (WGS) entry which is preliminary data.</text>
</comment>
<proteinExistence type="inferred from homology"/>
<dbReference type="InterPro" id="IPR040038">
    <property type="entry name" value="TIPIN/Csm3/Swi3"/>
</dbReference>
<evidence type="ECO:0000256" key="8">
    <source>
        <dbReference type="RuleBase" id="RU366049"/>
    </source>
</evidence>
<comment type="similarity">
    <text evidence="2 8">Belongs to the CSM3 family.</text>
</comment>
<gene>
    <name evidence="11" type="ORF">G210_1547</name>
</gene>
<feature type="compositionally biased region" description="Low complexity" evidence="9">
    <location>
        <begin position="180"/>
        <end position="193"/>
    </location>
</feature>
<keyword evidence="7 8" id="KW-0131">Cell cycle</keyword>
<dbReference type="HOGENOM" id="CLU_068092_0_0_1"/>
<keyword evidence="6 8" id="KW-0539">Nucleus</keyword>
<dbReference type="PANTHER" id="PTHR13220">
    <property type="entry name" value="TIMELESS INTERACTING-RELATED"/>
    <property type="match status" value="1"/>
</dbReference>
<dbReference type="eggNOG" id="KOG3004">
    <property type="taxonomic scope" value="Eukaryota"/>
</dbReference>
<dbReference type="InterPro" id="IPR012923">
    <property type="entry name" value="Csm3"/>
</dbReference>
<dbReference type="PANTHER" id="PTHR13220:SF11">
    <property type="entry name" value="TIMELESS-INTERACTING PROTEIN"/>
    <property type="match status" value="1"/>
</dbReference>
<name>M3IVQ2_CANMX</name>
<organism evidence="11 12">
    <name type="scientific">Candida maltosa (strain Xu316)</name>
    <name type="common">Yeast</name>
    <dbReference type="NCBI Taxonomy" id="1245528"/>
    <lineage>
        <taxon>Eukaryota</taxon>
        <taxon>Fungi</taxon>
        <taxon>Dikarya</taxon>
        <taxon>Ascomycota</taxon>
        <taxon>Saccharomycotina</taxon>
        <taxon>Pichiomycetes</taxon>
        <taxon>Debaryomycetaceae</taxon>
        <taxon>Candida/Lodderomyces clade</taxon>
        <taxon>Candida</taxon>
    </lineage>
</organism>
<keyword evidence="12" id="KW-1185">Reference proteome</keyword>